<sequence>MNPVDLGFTEAIAKGDVAVVMAFVDSGVVDVNTPDRDGDIPLQTAAKKDRLAVLEQLLAYGAHINAADARGWTALHEAALIGSDDIVRTLLKYGADKSLRNEDGQSALDLAVQFGHAPIVFVLCDGHSVQTGFY</sequence>
<comment type="caution">
    <text evidence="4">The sequence shown here is derived from an EMBL/GenBank/DDBJ whole genome shotgun (WGS) entry which is preliminary data.</text>
</comment>
<dbReference type="InterPro" id="IPR002110">
    <property type="entry name" value="Ankyrin_rpt"/>
</dbReference>
<evidence type="ECO:0000313" key="5">
    <source>
        <dbReference type="Proteomes" id="UP000243579"/>
    </source>
</evidence>
<dbReference type="OrthoDB" id="159630at2759"/>
<evidence type="ECO:0000256" key="1">
    <source>
        <dbReference type="ARBA" id="ARBA00022737"/>
    </source>
</evidence>
<dbReference type="PANTHER" id="PTHR24201:SF2">
    <property type="entry name" value="ANKYRIN REPEAT DOMAIN-CONTAINING PROTEIN 42"/>
    <property type="match status" value="1"/>
</dbReference>
<reference evidence="4 5" key="1">
    <citation type="journal article" date="2014" name="Genome Biol. Evol.">
        <title>The secreted proteins of Achlya hypogyna and Thraustotheca clavata identify the ancestral oomycete secretome and reveal gene acquisitions by horizontal gene transfer.</title>
        <authorList>
            <person name="Misner I."/>
            <person name="Blouin N."/>
            <person name="Leonard G."/>
            <person name="Richards T.A."/>
            <person name="Lane C.E."/>
        </authorList>
    </citation>
    <scope>NUCLEOTIDE SEQUENCE [LARGE SCALE GENOMIC DNA]</scope>
    <source>
        <strain evidence="4 5">ATCC 48635</strain>
    </source>
</reference>
<keyword evidence="2 3" id="KW-0040">ANK repeat</keyword>
<evidence type="ECO:0000256" key="2">
    <source>
        <dbReference type="ARBA" id="ARBA00023043"/>
    </source>
</evidence>
<dbReference type="PANTHER" id="PTHR24201">
    <property type="entry name" value="ANK_REP_REGION DOMAIN-CONTAINING PROTEIN"/>
    <property type="match status" value="1"/>
</dbReference>
<proteinExistence type="predicted"/>
<dbReference type="STRING" id="1202772.A0A1V9ZFP8"/>
<keyword evidence="5" id="KW-1185">Reference proteome</keyword>
<dbReference type="PROSITE" id="PS50297">
    <property type="entry name" value="ANK_REP_REGION"/>
    <property type="match status" value="2"/>
</dbReference>
<dbReference type="PROSITE" id="PS50088">
    <property type="entry name" value="ANK_REPEAT"/>
    <property type="match status" value="2"/>
</dbReference>
<evidence type="ECO:0000256" key="3">
    <source>
        <dbReference type="PROSITE-ProRule" id="PRU00023"/>
    </source>
</evidence>
<dbReference type="InterPro" id="IPR050776">
    <property type="entry name" value="Ank_Repeat/CDKN_Inhibitor"/>
</dbReference>
<accession>A0A1V9ZFP8</accession>
<dbReference type="AlphaFoldDB" id="A0A1V9ZFP8"/>
<dbReference type="SMART" id="SM00248">
    <property type="entry name" value="ANK"/>
    <property type="match status" value="3"/>
</dbReference>
<dbReference type="Pfam" id="PF00023">
    <property type="entry name" value="Ank"/>
    <property type="match status" value="1"/>
</dbReference>
<organism evidence="4 5">
    <name type="scientific">Achlya hypogyna</name>
    <name type="common">Oomycete</name>
    <name type="synonym">Protoachlya hypogyna</name>
    <dbReference type="NCBI Taxonomy" id="1202772"/>
    <lineage>
        <taxon>Eukaryota</taxon>
        <taxon>Sar</taxon>
        <taxon>Stramenopiles</taxon>
        <taxon>Oomycota</taxon>
        <taxon>Saprolegniomycetes</taxon>
        <taxon>Saprolegniales</taxon>
        <taxon>Achlyaceae</taxon>
        <taxon>Achlya</taxon>
    </lineage>
</organism>
<protein>
    <submittedName>
        <fullName evidence="4">Uncharacterized protein</fullName>
    </submittedName>
</protein>
<dbReference type="EMBL" id="JNBR01000128">
    <property type="protein sequence ID" value="OQR96816.1"/>
    <property type="molecule type" value="Genomic_DNA"/>
</dbReference>
<dbReference type="SUPFAM" id="SSF48403">
    <property type="entry name" value="Ankyrin repeat"/>
    <property type="match status" value="1"/>
</dbReference>
<feature type="repeat" description="ANK" evidence="3">
    <location>
        <begin position="37"/>
        <end position="69"/>
    </location>
</feature>
<dbReference type="GO" id="GO:0005634">
    <property type="term" value="C:nucleus"/>
    <property type="evidence" value="ECO:0007669"/>
    <property type="project" value="TreeGrafter"/>
</dbReference>
<dbReference type="Gene3D" id="1.25.40.20">
    <property type="entry name" value="Ankyrin repeat-containing domain"/>
    <property type="match status" value="2"/>
</dbReference>
<evidence type="ECO:0000313" key="4">
    <source>
        <dbReference type="EMBL" id="OQR96816.1"/>
    </source>
</evidence>
<dbReference type="InterPro" id="IPR036770">
    <property type="entry name" value="Ankyrin_rpt-contain_sf"/>
</dbReference>
<gene>
    <name evidence="4" type="ORF">ACHHYP_13323</name>
</gene>
<name>A0A1V9ZFP8_ACHHY</name>
<keyword evidence="1" id="KW-0677">Repeat</keyword>
<dbReference type="Proteomes" id="UP000243579">
    <property type="component" value="Unassembled WGS sequence"/>
</dbReference>
<feature type="repeat" description="ANK" evidence="3">
    <location>
        <begin position="70"/>
        <end position="102"/>
    </location>
</feature>
<dbReference type="Pfam" id="PF12796">
    <property type="entry name" value="Ank_2"/>
    <property type="match status" value="1"/>
</dbReference>